<protein>
    <submittedName>
        <fullName evidence="2">Uncharacterized protein</fullName>
    </submittedName>
</protein>
<name>A0A5B8C471_9MICO</name>
<reference evidence="2 3" key="1">
    <citation type="submission" date="2019-05" db="EMBL/GenBank/DDBJ databases">
        <title>Georgenia *** sp. nov., and Georgenia *** sp. nov., isolated from the intestinal contents of plateau pika (Ochotona curzoniae) in the Qinghai-Tibet plateau of China.</title>
        <authorList>
            <person name="Tian Z."/>
        </authorList>
    </citation>
    <scope>NUCLEOTIDE SEQUENCE [LARGE SCALE GENOMIC DNA]</scope>
    <source>
        <strain evidence="2 3">Z443</strain>
    </source>
</reference>
<dbReference type="AlphaFoldDB" id="A0A5B8C471"/>
<proteinExistence type="predicted"/>
<feature type="compositionally biased region" description="Gly residues" evidence="1">
    <location>
        <begin position="31"/>
        <end position="44"/>
    </location>
</feature>
<accession>A0A5B8C471</accession>
<feature type="compositionally biased region" description="Low complexity" evidence="1">
    <location>
        <begin position="1"/>
        <end position="27"/>
    </location>
</feature>
<feature type="compositionally biased region" description="Gly residues" evidence="1">
    <location>
        <begin position="94"/>
        <end position="104"/>
    </location>
</feature>
<dbReference type="EMBL" id="CP040915">
    <property type="protein sequence ID" value="QDC24281.1"/>
    <property type="molecule type" value="Genomic_DNA"/>
</dbReference>
<dbReference type="Proteomes" id="UP000314616">
    <property type="component" value="Chromosome"/>
</dbReference>
<evidence type="ECO:0000313" key="3">
    <source>
        <dbReference type="Proteomes" id="UP000314616"/>
    </source>
</evidence>
<dbReference type="KEGG" id="gyu:FE374_06260"/>
<evidence type="ECO:0000313" key="2">
    <source>
        <dbReference type="EMBL" id="QDC24281.1"/>
    </source>
</evidence>
<feature type="region of interest" description="Disordered" evidence="1">
    <location>
        <begin position="1"/>
        <end position="104"/>
    </location>
</feature>
<evidence type="ECO:0000256" key="1">
    <source>
        <dbReference type="SAM" id="MobiDB-lite"/>
    </source>
</evidence>
<organism evidence="2 3">
    <name type="scientific">Georgenia yuyongxinii</name>
    <dbReference type="NCBI Taxonomy" id="2589797"/>
    <lineage>
        <taxon>Bacteria</taxon>
        <taxon>Bacillati</taxon>
        <taxon>Actinomycetota</taxon>
        <taxon>Actinomycetes</taxon>
        <taxon>Micrococcales</taxon>
        <taxon>Bogoriellaceae</taxon>
        <taxon>Georgenia</taxon>
    </lineage>
</organism>
<sequence>MNNTGTTAANTTAAETTAAETTAAETTVRTGGCGCGGHHGAGHGGGHHAGHQHGGSHQPGLPQDLAAGRRNLGLTSARPGEGTDPETLANQGPRPGGGCACGRH</sequence>
<dbReference type="RefSeq" id="WP_139927724.1">
    <property type="nucleotide sequence ID" value="NZ_CP040915.1"/>
</dbReference>
<gene>
    <name evidence="2" type="ORF">FE374_06260</name>
</gene>